<feature type="transmembrane region" description="Helical" evidence="1">
    <location>
        <begin position="74"/>
        <end position="93"/>
    </location>
</feature>
<dbReference type="InterPro" id="IPR043968">
    <property type="entry name" value="SGNH"/>
</dbReference>
<evidence type="ECO:0000313" key="4">
    <source>
        <dbReference type="EMBL" id="EOQ66726.1"/>
    </source>
</evidence>
<dbReference type="EMBL" id="APQM01000010">
    <property type="protein sequence ID" value="EOQ66726.1"/>
    <property type="molecule type" value="Genomic_DNA"/>
</dbReference>
<organism evidence="4 5">
    <name type="scientific">Acinetobacter pittii ANC 4050</name>
    <dbReference type="NCBI Taxonomy" id="1217691"/>
    <lineage>
        <taxon>Bacteria</taxon>
        <taxon>Pseudomonadati</taxon>
        <taxon>Pseudomonadota</taxon>
        <taxon>Gammaproteobacteria</taxon>
        <taxon>Moraxellales</taxon>
        <taxon>Moraxellaceae</taxon>
        <taxon>Acinetobacter</taxon>
        <taxon>Acinetobacter calcoaceticus/baumannii complex</taxon>
    </lineage>
</organism>
<reference evidence="4 5" key="1">
    <citation type="submission" date="2013-02" db="EMBL/GenBank/DDBJ databases">
        <title>The Genome Sequence of Acinetobacter sp. ANC 4050.</title>
        <authorList>
            <consortium name="The Broad Institute Genome Sequencing Platform"/>
            <consortium name="The Broad Institute Genome Sequencing Center for Infectious Disease"/>
            <person name="Cerqueira G."/>
            <person name="Feldgarden M."/>
            <person name="Courvalin P."/>
            <person name="Perichon B."/>
            <person name="Grillot-Courvalin C."/>
            <person name="Clermont D."/>
            <person name="Rocha E."/>
            <person name="Yoon E.-J."/>
            <person name="Nemec A."/>
            <person name="Walker B."/>
            <person name="Young S.K."/>
            <person name="Zeng Q."/>
            <person name="Gargeya S."/>
            <person name="Fitzgerald M."/>
            <person name="Haas B."/>
            <person name="Abouelleil A."/>
            <person name="Alvarado L."/>
            <person name="Arachchi H.M."/>
            <person name="Berlin A.M."/>
            <person name="Chapman S.B."/>
            <person name="Dewar J."/>
            <person name="Goldberg J."/>
            <person name="Griggs A."/>
            <person name="Gujja S."/>
            <person name="Hansen M."/>
            <person name="Howarth C."/>
            <person name="Imamovic A."/>
            <person name="Larimer J."/>
            <person name="McCowan C."/>
            <person name="Murphy C."/>
            <person name="Neiman D."/>
            <person name="Pearson M."/>
            <person name="Priest M."/>
            <person name="Roberts A."/>
            <person name="Saif S."/>
            <person name="Shea T."/>
            <person name="Sisk P."/>
            <person name="Sykes S."/>
            <person name="Wortman J."/>
            <person name="Nusbaum C."/>
            <person name="Birren B."/>
        </authorList>
    </citation>
    <scope>NUCLEOTIDE SEQUENCE [LARGE SCALE GENOMIC DNA]</scope>
    <source>
        <strain evidence="4 5">ANC 4050</strain>
    </source>
</reference>
<dbReference type="GO" id="GO:0009103">
    <property type="term" value="P:lipopolysaccharide biosynthetic process"/>
    <property type="evidence" value="ECO:0007669"/>
    <property type="project" value="TreeGrafter"/>
</dbReference>
<evidence type="ECO:0008006" key="6">
    <source>
        <dbReference type="Google" id="ProtNLM"/>
    </source>
</evidence>
<feature type="transmembrane region" description="Helical" evidence="1">
    <location>
        <begin position="284"/>
        <end position="302"/>
    </location>
</feature>
<keyword evidence="1" id="KW-0472">Membrane</keyword>
<keyword evidence="1" id="KW-0812">Transmembrane</keyword>
<dbReference type="InterPro" id="IPR002656">
    <property type="entry name" value="Acyl_transf_3_dom"/>
</dbReference>
<dbReference type="RefSeq" id="WP_016142563.1">
    <property type="nucleotide sequence ID" value="NZ_KB976987.1"/>
</dbReference>
<feature type="transmembrane region" description="Helical" evidence="1">
    <location>
        <begin position="137"/>
        <end position="156"/>
    </location>
</feature>
<dbReference type="Pfam" id="PF19040">
    <property type="entry name" value="SGNH"/>
    <property type="match status" value="1"/>
</dbReference>
<feature type="transmembrane region" description="Helical" evidence="1">
    <location>
        <begin position="341"/>
        <end position="365"/>
    </location>
</feature>
<dbReference type="GO" id="GO:0016747">
    <property type="term" value="F:acyltransferase activity, transferring groups other than amino-acyl groups"/>
    <property type="evidence" value="ECO:0007669"/>
    <property type="project" value="InterPro"/>
</dbReference>
<dbReference type="PATRIC" id="fig|1217691.3.peg.2728"/>
<feature type="domain" description="Acyltransferase 3" evidence="2">
    <location>
        <begin position="7"/>
        <end position="325"/>
    </location>
</feature>
<feature type="transmembrane region" description="Helical" evidence="1">
    <location>
        <begin position="34"/>
        <end position="53"/>
    </location>
</feature>
<dbReference type="OrthoDB" id="9767863at2"/>
<dbReference type="Proteomes" id="UP000014024">
    <property type="component" value="Unassembled WGS sequence"/>
</dbReference>
<sequence>MNNSFRYDINGLRAYAVILVVLFHFGILGFSGGFIGVDIFFVISGFLMTKIIVSGIEKNAFNILKFYLSRAHRIIPALVVLCLFITLIGWFTLTPQELKEYSKHVISSLSFISNIQYFREAGYFDAASHEKLLLHTWSLSVEWQFYIILPLLLVLLNRLSKSSNILKIFFILLFIVSFTLSIIISKSNPSAAFYLLPTRAWEMMAGGLIFLLFRHLTLNNLTKKIIEWTGFILIAISLTVFTGATLWPSYNAFLPVLGTFLILLANNNNSIFTNNKICQFLGDSSYSIYLWHWPLVFYLSYFEKETSLIITIFAIFISIILGWLSYSFIEKPSRQWLSQKKLYSGYLITFTYLFIFISIFSFFYLKNGLINRFPENIQILIKKSNDKNPLFSKCQIGSGTNVPECKYGTGDIKLIVIGDSHAEAMIPAIQKALPPESALIDWTYSGCPTVENLKKINNTDFKCGEVISKFTKKIKKYPHTPILIINRINVLFHGAKDGDSDISHPIRYISKPFKTYNAEYEKTMKEAYINTLCKFSENNEVYVTRPTPEFPLNIPKVLIHREIIKSYAPLTITRKAHLARSQLAWEAQDEASKKCGIKILNTTNFFCDQELCYSEKNGLSLYFDDDHLNIYGASQLTPLFKEIFK</sequence>
<protein>
    <recommendedName>
        <fullName evidence="6">Acyltransferase 3 domain-containing protein</fullName>
    </recommendedName>
</protein>
<evidence type="ECO:0000256" key="1">
    <source>
        <dbReference type="SAM" id="Phobius"/>
    </source>
</evidence>
<dbReference type="GO" id="GO:0016020">
    <property type="term" value="C:membrane"/>
    <property type="evidence" value="ECO:0007669"/>
    <property type="project" value="TreeGrafter"/>
</dbReference>
<name>R8YC87_ACIPI</name>
<dbReference type="AlphaFoldDB" id="R8YC87"/>
<dbReference type="InterPro" id="IPR050879">
    <property type="entry name" value="Acyltransferase_3"/>
</dbReference>
<keyword evidence="1" id="KW-1133">Transmembrane helix</keyword>
<feature type="transmembrane region" description="Helical" evidence="1">
    <location>
        <begin position="12"/>
        <end position="28"/>
    </location>
</feature>
<dbReference type="HOGENOM" id="CLU_005679_10_2_6"/>
<evidence type="ECO:0000259" key="3">
    <source>
        <dbReference type="Pfam" id="PF19040"/>
    </source>
</evidence>
<feature type="domain" description="SGNH" evidence="3">
    <location>
        <begin position="394"/>
        <end position="641"/>
    </location>
</feature>
<feature type="transmembrane region" description="Helical" evidence="1">
    <location>
        <begin position="253"/>
        <end position="272"/>
    </location>
</feature>
<evidence type="ECO:0000259" key="2">
    <source>
        <dbReference type="Pfam" id="PF01757"/>
    </source>
</evidence>
<feature type="transmembrane region" description="Helical" evidence="1">
    <location>
        <begin position="225"/>
        <end position="247"/>
    </location>
</feature>
<gene>
    <name evidence="4" type="ORF">F931_02777</name>
</gene>
<dbReference type="Pfam" id="PF01757">
    <property type="entry name" value="Acyl_transf_3"/>
    <property type="match status" value="1"/>
</dbReference>
<proteinExistence type="predicted"/>
<feature type="transmembrane region" description="Helical" evidence="1">
    <location>
        <begin position="308"/>
        <end position="329"/>
    </location>
</feature>
<accession>R8YC87</accession>
<feature type="transmembrane region" description="Helical" evidence="1">
    <location>
        <begin position="168"/>
        <end position="185"/>
    </location>
</feature>
<dbReference type="PANTHER" id="PTHR23028:SF53">
    <property type="entry name" value="ACYL_TRANSF_3 DOMAIN-CONTAINING PROTEIN"/>
    <property type="match status" value="1"/>
</dbReference>
<comment type="caution">
    <text evidence="4">The sequence shown here is derived from an EMBL/GenBank/DDBJ whole genome shotgun (WGS) entry which is preliminary data.</text>
</comment>
<evidence type="ECO:0000313" key="5">
    <source>
        <dbReference type="Proteomes" id="UP000014024"/>
    </source>
</evidence>
<dbReference type="PANTHER" id="PTHR23028">
    <property type="entry name" value="ACETYLTRANSFERASE"/>
    <property type="match status" value="1"/>
</dbReference>
<feature type="transmembrane region" description="Helical" evidence="1">
    <location>
        <begin position="191"/>
        <end position="213"/>
    </location>
</feature>